<dbReference type="EMBL" id="MN484600">
    <property type="protein sequence ID" value="QGH74518.1"/>
    <property type="molecule type" value="Genomic_DNA"/>
</dbReference>
<gene>
    <name evidence="2" type="primary">31</name>
    <name evidence="2" type="ORF">SEA_KULEANA_31</name>
</gene>
<keyword evidence="3" id="KW-1185">Reference proteome</keyword>
<evidence type="ECO:0000313" key="2">
    <source>
        <dbReference type="EMBL" id="QGH74518.1"/>
    </source>
</evidence>
<feature type="compositionally biased region" description="Pro residues" evidence="1">
    <location>
        <begin position="127"/>
        <end position="136"/>
    </location>
</feature>
<feature type="region of interest" description="Disordered" evidence="1">
    <location>
        <begin position="56"/>
        <end position="78"/>
    </location>
</feature>
<reference evidence="2 3" key="1">
    <citation type="submission" date="2019-09" db="EMBL/GenBank/DDBJ databases">
        <authorList>
            <person name="Barrows A.R."/>
            <person name="Franco J.W."/>
            <person name="Javier C.J."/>
            <person name="Lucero K.A."/>
            <person name="Madrid E.R."/>
            <person name="Margerin I.A.R."/>
            <person name="Moore C.L."/>
            <person name="Neustel K.S."/>
            <person name="Ornellas N.W."/>
            <person name="Oshiro K."/>
            <person name="Severson C.G."/>
            <person name="Vavra L.H."/>
            <person name="Wilcer A."/>
            <person name="Donachie S.P."/>
            <person name="Reed F.A."/>
            <person name="Palecanda S."/>
            <person name="Chong R.A."/>
            <person name="Porter M.L."/>
            <person name="Washington J.M."/>
            <person name="Garlena R.A."/>
            <person name="Russell D.A."/>
            <person name="Pope W.H."/>
            <person name="Jacobs-Sera D."/>
            <person name="Hatfull G.F."/>
        </authorList>
    </citation>
    <scope>NUCLEOTIDE SEQUENCE [LARGE SCALE GENOMIC DNA]</scope>
</reference>
<evidence type="ECO:0000256" key="1">
    <source>
        <dbReference type="SAM" id="MobiDB-lite"/>
    </source>
</evidence>
<dbReference type="GeneID" id="55814207"/>
<dbReference type="RefSeq" id="YP_009884839.1">
    <property type="nucleotide sequence ID" value="NC_049473.1"/>
</dbReference>
<accession>A0A5Q2WEM3</accession>
<proteinExistence type="predicted"/>
<feature type="region of interest" description="Disordered" evidence="1">
    <location>
        <begin position="109"/>
        <end position="136"/>
    </location>
</feature>
<sequence length="136" mass="15456">MRLAHSRDDLPRSWDGEPVEWTPWNDARTSLAYHVPADALACRQCGAVDEPLISWGKRPPATPTYPTTRTKTTRSGRKYEVAAEVPSWPVRDLIASRCRHCSHDVVTDTRTDERWDLEPEDYGPNGSEPPQPETLF</sequence>
<name>A0A5Q2WEM3_9CAUD</name>
<protein>
    <submittedName>
        <fullName evidence="2">Uncharacterized protein</fullName>
    </submittedName>
</protein>
<organism evidence="2 3">
    <name type="scientific">Arthrobacter phage Kuleana</name>
    <dbReference type="NCBI Taxonomy" id="2653270"/>
    <lineage>
        <taxon>Viruses</taxon>
        <taxon>Duplodnaviria</taxon>
        <taxon>Heunggongvirae</taxon>
        <taxon>Uroviricota</taxon>
        <taxon>Caudoviricetes</taxon>
        <taxon>Kuleanavirus</taxon>
        <taxon>Kuleanavirus kuleana</taxon>
    </lineage>
</organism>
<evidence type="ECO:0000313" key="3">
    <source>
        <dbReference type="Proteomes" id="UP000394254"/>
    </source>
</evidence>
<dbReference type="Proteomes" id="UP000394254">
    <property type="component" value="Segment"/>
</dbReference>
<dbReference type="KEGG" id="vg:55814207"/>